<evidence type="ECO:0000256" key="4">
    <source>
        <dbReference type="ARBA" id="ARBA00023136"/>
    </source>
</evidence>
<dbReference type="CDD" id="cd08977">
    <property type="entry name" value="SusD"/>
    <property type="match status" value="1"/>
</dbReference>
<gene>
    <name evidence="9" type="ORF">FF125_18445</name>
</gene>
<dbReference type="RefSeq" id="WP_138951254.1">
    <property type="nucleotide sequence ID" value="NZ_CP040749.1"/>
</dbReference>
<organism evidence="9 10">
    <name type="scientific">Aureibaculum algae</name>
    <dbReference type="NCBI Taxonomy" id="2584122"/>
    <lineage>
        <taxon>Bacteria</taxon>
        <taxon>Pseudomonadati</taxon>
        <taxon>Bacteroidota</taxon>
        <taxon>Flavobacteriia</taxon>
        <taxon>Flavobacteriales</taxon>
        <taxon>Flavobacteriaceae</taxon>
        <taxon>Aureibaculum</taxon>
    </lineage>
</organism>
<sequence length="504" mass="56327">MYTTNRKIKKMGAARIVFAIAVAFFLHSCADLDEDPAISQLAPGKYTSLEEFSLGVTGIYSQLRNAAQWTTFNVFGWAGDDMTTHIASNKADFREYDQMVPSGINNRTVGNWRDVYAMIRAANNVIESSVDMEVTDTQAYDRLLGEVYFLRGTLFLHMARIHGRIPLPLTSVPEIDIKLATQLEVYQQVESDLLKAEGLLPDIYPGVQPGAPRPNKGSAKAILSRLYMTWAGFPVKDNSKYGEAATVAKEVIDNSGSHGFGLLEDLEDLWKVDNRFNKESVWTIAYSDALGQANRKYGILGMPPENGGWAETFGEVRFYEDFPEGPRKEATYRTDIDWKGTTSLQFPIIKKVTGPVGDLNLSAWSTDRNDFYMRYAEVLLNYAEASGRSGSGSADAWEALNKIRRRAAGKPFNTPDPSVDLTSGDLGELAFTERKWEFAGEYLRYADLVRMEKVEEALNNVRRTPLDPNIPLRNPLLGSTSTDNYFAPIPQAEIYLNPNLDPNN</sequence>
<dbReference type="Gene3D" id="1.25.40.390">
    <property type="match status" value="1"/>
</dbReference>
<evidence type="ECO:0000256" key="1">
    <source>
        <dbReference type="ARBA" id="ARBA00004442"/>
    </source>
</evidence>
<dbReference type="InterPro" id="IPR011990">
    <property type="entry name" value="TPR-like_helical_dom_sf"/>
</dbReference>
<dbReference type="Pfam" id="PF14322">
    <property type="entry name" value="SusD-like_3"/>
    <property type="match status" value="1"/>
</dbReference>
<dbReference type="Proteomes" id="UP000306229">
    <property type="component" value="Chromosome"/>
</dbReference>
<keyword evidence="4" id="KW-0472">Membrane</keyword>
<evidence type="ECO:0000313" key="10">
    <source>
        <dbReference type="Proteomes" id="UP000306229"/>
    </source>
</evidence>
<comment type="subcellular location">
    <subcellularLocation>
        <location evidence="1">Cell outer membrane</location>
    </subcellularLocation>
</comment>
<keyword evidence="3 6" id="KW-0732">Signal</keyword>
<protein>
    <submittedName>
        <fullName evidence="9">RagB/SusD family nutrient uptake outer membrane protein</fullName>
    </submittedName>
</protein>
<comment type="similarity">
    <text evidence="2">Belongs to the SusD family.</text>
</comment>
<evidence type="ECO:0000313" key="9">
    <source>
        <dbReference type="EMBL" id="QCX40330.1"/>
    </source>
</evidence>
<dbReference type="InterPro" id="IPR033985">
    <property type="entry name" value="SusD-like_N"/>
</dbReference>
<dbReference type="SUPFAM" id="SSF48452">
    <property type="entry name" value="TPR-like"/>
    <property type="match status" value="1"/>
</dbReference>
<feature type="chain" id="PRO_5023048116" evidence="6">
    <location>
        <begin position="31"/>
        <end position="504"/>
    </location>
</feature>
<evidence type="ECO:0000256" key="6">
    <source>
        <dbReference type="SAM" id="SignalP"/>
    </source>
</evidence>
<dbReference type="KEGG" id="fbe:FF125_18445"/>
<dbReference type="OrthoDB" id="5694214at2"/>
<keyword evidence="5" id="KW-0998">Cell outer membrane</keyword>
<name>A0A5B7TVJ0_9FLAO</name>
<evidence type="ECO:0000256" key="3">
    <source>
        <dbReference type="ARBA" id="ARBA00022729"/>
    </source>
</evidence>
<dbReference type="AlphaFoldDB" id="A0A5B7TVJ0"/>
<evidence type="ECO:0000259" key="7">
    <source>
        <dbReference type="Pfam" id="PF07980"/>
    </source>
</evidence>
<dbReference type="InterPro" id="IPR012944">
    <property type="entry name" value="SusD_RagB_dom"/>
</dbReference>
<feature type="domain" description="SusD-like N-terminal" evidence="8">
    <location>
        <begin position="57"/>
        <end position="228"/>
    </location>
</feature>
<feature type="domain" description="RagB/SusD" evidence="7">
    <location>
        <begin position="360"/>
        <end position="503"/>
    </location>
</feature>
<evidence type="ECO:0000256" key="2">
    <source>
        <dbReference type="ARBA" id="ARBA00006275"/>
    </source>
</evidence>
<evidence type="ECO:0000256" key="5">
    <source>
        <dbReference type="ARBA" id="ARBA00023237"/>
    </source>
</evidence>
<keyword evidence="10" id="KW-1185">Reference proteome</keyword>
<dbReference type="GO" id="GO:0009279">
    <property type="term" value="C:cell outer membrane"/>
    <property type="evidence" value="ECO:0007669"/>
    <property type="project" value="UniProtKB-SubCell"/>
</dbReference>
<accession>A0A5B7TVJ0</accession>
<evidence type="ECO:0000259" key="8">
    <source>
        <dbReference type="Pfam" id="PF14322"/>
    </source>
</evidence>
<dbReference type="Pfam" id="PF07980">
    <property type="entry name" value="SusD_RagB"/>
    <property type="match status" value="1"/>
</dbReference>
<proteinExistence type="inferred from homology"/>
<dbReference type="EMBL" id="CP040749">
    <property type="protein sequence ID" value="QCX40330.1"/>
    <property type="molecule type" value="Genomic_DNA"/>
</dbReference>
<reference evidence="9 10" key="1">
    <citation type="submission" date="2019-05" db="EMBL/GenBank/DDBJ databases">
        <title>Algicella ahnfeltiae gen. nov., sp. nov., a novel marine bacterium of the family Flavobacteriaceae isolated from a red alga.</title>
        <authorList>
            <person name="Nedashkovskaya O.I."/>
            <person name="Kukhlevskiy A.D."/>
            <person name="Kim S.-G."/>
            <person name="Zhukova N.V."/>
            <person name="Mikhailov V.V."/>
        </authorList>
    </citation>
    <scope>NUCLEOTIDE SEQUENCE [LARGE SCALE GENOMIC DNA]</scope>
    <source>
        <strain evidence="9 10">10Alg115</strain>
    </source>
</reference>
<feature type="signal peptide" evidence="6">
    <location>
        <begin position="1"/>
        <end position="30"/>
    </location>
</feature>